<evidence type="ECO:0000313" key="2">
    <source>
        <dbReference type="Proteomes" id="UP001059041"/>
    </source>
</evidence>
<reference evidence="1" key="1">
    <citation type="submission" date="2021-02" db="EMBL/GenBank/DDBJ databases">
        <title>Comparative genomics reveals that relaxation of natural selection precedes convergent phenotypic evolution of cavefish.</title>
        <authorList>
            <person name="Peng Z."/>
        </authorList>
    </citation>
    <scope>NUCLEOTIDE SEQUENCE</scope>
    <source>
        <tissue evidence="1">Muscle</tissue>
    </source>
</reference>
<protein>
    <submittedName>
        <fullName evidence="1">Uncharacterized protein</fullName>
    </submittedName>
</protein>
<evidence type="ECO:0000313" key="1">
    <source>
        <dbReference type="EMBL" id="KAI7813167.1"/>
    </source>
</evidence>
<accession>A0A9W7X246</accession>
<dbReference type="Proteomes" id="UP001059041">
    <property type="component" value="Linkage Group LG2"/>
</dbReference>
<name>A0A9W7X246_TRIRA</name>
<comment type="caution">
    <text evidence="1">The sequence shown here is derived from an EMBL/GenBank/DDBJ whole genome shotgun (WGS) entry which is preliminary data.</text>
</comment>
<proteinExistence type="predicted"/>
<gene>
    <name evidence="1" type="ORF">IRJ41_014446</name>
</gene>
<sequence>MFVKQLKVRSRRFQDGRQDSIRVVCLLSKNTNHPEARQADGVWNTSRTLSLPARGDGGCRSTPLDIFSFSVQSFLSHLHVIGCGRLGLKQTHQDQGP</sequence>
<dbReference type="AlphaFoldDB" id="A0A9W7X246"/>
<dbReference type="EMBL" id="JAFHDT010000002">
    <property type="protein sequence ID" value="KAI7813167.1"/>
    <property type="molecule type" value="Genomic_DNA"/>
</dbReference>
<keyword evidence="2" id="KW-1185">Reference proteome</keyword>
<organism evidence="1 2">
    <name type="scientific">Triplophysa rosa</name>
    <name type="common">Cave loach</name>
    <dbReference type="NCBI Taxonomy" id="992332"/>
    <lineage>
        <taxon>Eukaryota</taxon>
        <taxon>Metazoa</taxon>
        <taxon>Chordata</taxon>
        <taxon>Craniata</taxon>
        <taxon>Vertebrata</taxon>
        <taxon>Euteleostomi</taxon>
        <taxon>Actinopterygii</taxon>
        <taxon>Neopterygii</taxon>
        <taxon>Teleostei</taxon>
        <taxon>Ostariophysi</taxon>
        <taxon>Cypriniformes</taxon>
        <taxon>Nemacheilidae</taxon>
        <taxon>Triplophysa</taxon>
    </lineage>
</organism>